<dbReference type="AlphaFoldDB" id="B9JE93"/>
<name>B9JE93_RHIR8</name>
<organism evidence="1 2">
    <name type="scientific">Rhizobium rhizogenes (strain K84 / ATCC BAA-868)</name>
    <name type="common">Agrobacterium radiobacter</name>
    <dbReference type="NCBI Taxonomy" id="311403"/>
    <lineage>
        <taxon>Bacteria</taxon>
        <taxon>Pseudomonadati</taxon>
        <taxon>Pseudomonadota</taxon>
        <taxon>Alphaproteobacteria</taxon>
        <taxon>Hyphomicrobiales</taxon>
        <taxon>Rhizobiaceae</taxon>
        <taxon>Rhizobium/Agrobacterium group</taxon>
        <taxon>Rhizobium</taxon>
    </lineage>
</organism>
<dbReference type="Proteomes" id="UP000001600">
    <property type="component" value="Chromosome 1"/>
</dbReference>
<sequence length="159" mass="17842">MRYLRTLFCVVCIAQRWRRAALTKHIPIDVGLVIRATASDLCSFSWRNDQSMEATFSSDDPGQHLKITFTGPCIVRLVDEFPLSTEHKDDPDEGLVSEHFAYRVEGATFDRSQSQAWKTVVGLHFGPTCHYRFITGNTCMDVVSPSEPVFTIIAVETGA</sequence>
<evidence type="ECO:0000313" key="1">
    <source>
        <dbReference type="EMBL" id="ACM28438.1"/>
    </source>
</evidence>
<gene>
    <name evidence="1" type="ordered locus">Arad_4823</name>
</gene>
<protein>
    <submittedName>
        <fullName evidence="1">Uncharacterized protein</fullName>
    </submittedName>
</protein>
<reference evidence="1 2" key="1">
    <citation type="journal article" date="2009" name="J. Bacteriol.">
        <title>Genome sequences of three Agrobacterium biovars help elucidate the evolution of multichromosome genomes in bacteria.</title>
        <authorList>
            <person name="Slater S.C."/>
            <person name="Goldman B.S."/>
            <person name="Goodner B."/>
            <person name="Setubal J.C."/>
            <person name="Farrand S.K."/>
            <person name="Nester E.W."/>
            <person name="Burr T.J."/>
            <person name="Banta L."/>
            <person name="Dickerman A.W."/>
            <person name="Paulsen I."/>
            <person name="Otten L."/>
            <person name="Suen G."/>
            <person name="Welch R."/>
            <person name="Almeida N.F."/>
            <person name="Arnold F."/>
            <person name="Burton O.T."/>
            <person name="Du Z."/>
            <person name="Ewing A."/>
            <person name="Godsy E."/>
            <person name="Heisel S."/>
            <person name="Houmiel K.L."/>
            <person name="Jhaveri J."/>
            <person name="Lu J."/>
            <person name="Miller N.M."/>
            <person name="Norton S."/>
            <person name="Chen Q."/>
            <person name="Phoolcharoen W."/>
            <person name="Ohlin V."/>
            <person name="Ondrusek D."/>
            <person name="Pride N."/>
            <person name="Stricklin S.L."/>
            <person name="Sun J."/>
            <person name="Wheeler C."/>
            <person name="Wilson L."/>
            <person name="Zhu H."/>
            <person name="Wood D.W."/>
        </authorList>
    </citation>
    <scope>NUCLEOTIDE SEQUENCE [LARGE SCALE GENOMIC DNA]</scope>
    <source>
        <strain evidence="2">K84 / ATCC BAA-868</strain>
    </source>
</reference>
<dbReference type="KEGG" id="ara:Arad_4823"/>
<proteinExistence type="predicted"/>
<evidence type="ECO:0000313" key="2">
    <source>
        <dbReference type="Proteomes" id="UP000001600"/>
    </source>
</evidence>
<dbReference type="EMBL" id="CP000628">
    <property type="protein sequence ID" value="ACM28438.1"/>
    <property type="molecule type" value="Genomic_DNA"/>
</dbReference>
<accession>B9JE93</accession>
<dbReference type="HOGENOM" id="CLU_1775908_0_0_5"/>